<name>A0AAV6ZA11_ENGPU</name>
<dbReference type="SUPFAM" id="SSF55729">
    <property type="entry name" value="Acyl-CoA N-acyltransferases (Nat)"/>
    <property type="match status" value="1"/>
</dbReference>
<sequence>MSEYQIRLYQDSDYEKVREIFSDGIIENSTRAFHISLRHHSIWAFMLLTFSLVLWINGSLLMSLLALIADMGLLYWLSRYIYVSYVQACLADDMLDIRQYYLHRDGYCFWVAESMGEVAGMVAAVPHHHHGGETQVELKRLSVPRKHRGKGIAKALTRTVIDYARRRGCQAVLLETSYPQVVAWQMYEKMGFQKIATAPAPNLVGKLIGFTILFYQFDLHIER</sequence>
<reference evidence="4" key="1">
    <citation type="thesis" date="2020" institute="ProQuest LLC" country="789 East Eisenhower Parkway, Ann Arbor, MI, USA">
        <title>Comparative Genomics and Chromosome Evolution.</title>
        <authorList>
            <person name="Mudd A.B."/>
        </authorList>
    </citation>
    <scope>NUCLEOTIDE SEQUENCE</scope>
    <source>
        <strain evidence="4">237g6f4</strain>
        <tissue evidence="4">Blood</tissue>
    </source>
</reference>
<dbReference type="CDD" id="cd04301">
    <property type="entry name" value="NAT_SF"/>
    <property type="match status" value="1"/>
</dbReference>
<proteinExistence type="predicted"/>
<keyword evidence="1" id="KW-0808">Transferase</keyword>
<dbReference type="InterPro" id="IPR050769">
    <property type="entry name" value="NAT_camello-type"/>
</dbReference>
<keyword evidence="2" id="KW-0812">Transmembrane</keyword>
<keyword evidence="5" id="KW-1185">Reference proteome</keyword>
<evidence type="ECO:0000256" key="1">
    <source>
        <dbReference type="ARBA" id="ARBA00022679"/>
    </source>
</evidence>
<dbReference type="PANTHER" id="PTHR13947:SF58">
    <property type="entry name" value="8B (PUTATIVE,_PSEUDO-RELATED"/>
    <property type="match status" value="1"/>
</dbReference>
<dbReference type="AlphaFoldDB" id="A0AAV6ZA11"/>
<dbReference type="InterPro" id="IPR016181">
    <property type="entry name" value="Acyl_CoA_acyltransferase"/>
</dbReference>
<accession>A0AAV6ZA11</accession>
<keyword evidence="2" id="KW-0472">Membrane</keyword>
<evidence type="ECO:0000256" key="2">
    <source>
        <dbReference type="SAM" id="Phobius"/>
    </source>
</evidence>
<dbReference type="Pfam" id="PF00583">
    <property type="entry name" value="Acetyltransf_1"/>
    <property type="match status" value="1"/>
</dbReference>
<protein>
    <recommendedName>
        <fullName evidence="3">N-acetyltransferase domain-containing protein</fullName>
    </recommendedName>
</protein>
<comment type="caution">
    <text evidence="4">The sequence shown here is derived from an EMBL/GenBank/DDBJ whole genome shotgun (WGS) entry which is preliminary data.</text>
</comment>
<organism evidence="4 5">
    <name type="scientific">Engystomops pustulosus</name>
    <name type="common">Tungara frog</name>
    <name type="synonym">Physalaemus pustulosus</name>
    <dbReference type="NCBI Taxonomy" id="76066"/>
    <lineage>
        <taxon>Eukaryota</taxon>
        <taxon>Metazoa</taxon>
        <taxon>Chordata</taxon>
        <taxon>Craniata</taxon>
        <taxon>Vertebrata</taxon>
        <taxon>Euteleostomi</taxon>
        <taxon>Amphibia</taxon>
        <taxon>Batrachia</taxon>
        <taxon>Anura</taxon>
        <taxon>Neobatrachia</taxon>
        <taxon>Hyloidea</taxon>
        <taxon>Leptodactylidae</taxon>
        <taxon>Leiuperinae</taxon>
        <taxon>Engystomops</taxon>
    </lineage>
</organism>
<dbReference type="Gene3D" id="3.40.630.30">
    <property type="match status" value="1"/>
</dbReference>
<dbReference type="Proteomes" id="UP000824782">
    <property type="component" value="Unassembled WGS sequence"/>
</dbReference>
<evidence type="ECO:0000259" key="3">
    <source>
        <dbReference type="PROSITE" id="PS51186"/>
    </source>
</evidence>
<dbReference type="PROSITE" id="PS51186">
    <property type="entry name" value="GNAT"/>
    <property type="match status" value="1"/>
</dbReference>
<feature type="transmembrane region" description="Helical" evidence="2">
    <location>
        <begin position="42"/>
        <end position="69"/>
    </location>
</feature>
<feature type="domain" description="N-acetyltransferase" evidence="3">
    <location>
        <begin position="69"/>
        <end position="213"/>
    </location>
</feature>
<dbReference type="PANTHER" id="PTHR13947">
    <property type="entry name" value="GNAT FAMILY N-ACETYLTRANSFERASE"/>
    <property type="match status" value="1"/>
</dbReference>
<dbReference type="InterPro" id="IPR000182">
    <property type="entry name" value="GNAT_dom"/>
</dbReference>
<dbReference type="EMBL" id="WNYA01001111">
    <property type="protein sequence ID" value="KAG8546369.1"/>
    <property type="molecule type" value="Genomic_DNA"/>
</dbReference>
<evidence type="ECO:0000313" key="5">
    <source>
        <dbReference type="Proteomes" id="UP000824782"/>
    </source>
</evidence>
<gene>
    <name evidence="4" type="ORF">GDO81_019080</name>
</gene>
<evidence type="ECO:0000313" key="4">
    <source>
        <dbReference type="EMBL" id="KAG8546369.1"/>
    </source>
</evidence>
<dbReference type="GO" id="GO:0008080">
    <property type="term" value="F:N-acetyltransferase activity"/>
    <property type="evidence" value="ECO:0007669"/>
    <property type="project" value="InterPro"/>
</dbReference>
<keyword evidence="2" id="KW-1133">Transmembrane helix</keyword>